<proteinExistence type="predicted"/>
<evidence type="ECO:0000313" key="3">
    <source>
        <dbReference type="Proteomes" id="UP000308349"/>
    </source>
</evidence>
<evidence type="ECO:0000313" key="2">
    <source>
        <dbReference type="EMBL" id="TLG10816.1"/>
    </source>
</evidence>
<evidence type="ECO:0000256" key="1">
    <source>
        <dbReference type="SAM" id="Phobius"/>
    </source>
</evidence>
<keyword evidence="1" id="KW-0472">Membrane</keyword>
<reference evidence="2 3" key="1">
    <citation type="submission" date="2019-05" db="EMBL/GenBank/DDBJ databases">
        <title>Genomes sequences of two Nocardia cyriacigeorgica environmental isolates, type strains Nocardia asteroides ATCC 19247 and Nocardia cyriacigeorgica DSM 44484.</title>
        <authorList>
            <person name="Vautrin F."/>
            <person name="Bergeron E."/>
            <person name="Dubost A."/>
            <person name="Abrouk D."/>
            <person name="Rodriguez Nava V."/>
            <person name="Pujic P."/>
        </authorList>
    </citation>
    <scope>NUCLEOTIDE SEQUENCE [LARGE SCALE GENOMIC DNA]</scope>
    <source>
        <strain evidence="2 3">EML 1456</strain>
    </source>
</reference>
<dbReference type="EMBL" id="VBUU01000011">
    <property type="protein sequence ID" value="TLG10816.1"/>
    <property type="molecule type" value="Genomic_DNA"/>
</dbReference>
<keyword evidence="1" id="KW-1133">Transmembrane helix</keyword>
<dbReference type="Pfam" id="PF12277">
    <property type="entry name" value="DUF3618"/>
    <property type="match status" value="1"/>
</dbReference>
<feature type="transmembrane region" description="Helical" evidence="1">
    <location>
        <begin position="101"/>
        <end position="118"/>
    </location>
</feature>
<protein>
    <submittedName>
        <fullName evidence="2">DUF3618 domain-containing protein</fullName>
    </submittedName>
</protein>
<gene>
    <name evidence="2" type="ORF">FEK35_12875</name>
</gene>
<name>A0A5R8PFX4_9NOCA</name>
<sequence length="123" mass="13766">MEAMMGDPEPDEAELLRMDRDLTRRELGETVAELSGKFDVRSRAEDKMHDVAEAGRHRVSEAKHAVLHTTDQARGKAKHLAPAPVVDRTERVVETARRRPAYLAAAAAGAFALAWLIVRWRRA</sequence>
<dbReference type="AlphaFoldDB" id="A0A5R8PFX4"/>
<dbReference type="InterPro" id="IPR022062">
    <property type="entry name" value="DUF3618"/>
</dbReference>
<keyword evidence="1" id="KW-0812">Transmembrane</keyword>
<comment type="caution">
    <text evidence="2">The sequence shown here is derived from an EMBL/GenBank/DDBJ whole genome shotgun (WGS) entry which is preliminary data.</text>
</comment>
<dbReference type="Proteomes" id="UP000308349">
    <property type="component" value="Unassembled WGS sequence"/>
</dbReference>
<dbReference type="OrthoDB" id="4561644at2"/>
<accession>A0A5R8PFX4</accession>
<organism evidence="2 3">
    <name type="scientific">Nocardia cyriacigeorgica</name>
    <dbReference type="NCBI Taxonomy" id="135487"/>
    <lineage>
        <taxon>Bacteria</taxon>
        <taxon>Bacillati</taxon>
        <taxon>Actinomycetota</taxon>
        <taxon>Actinomycetes</taxon>
        <taxon>Mycobacteriales</taxon>
        <taxon>Nocardiaceae</taxon>
        <taxon>Nocardia</taxon>
    </lineage>
</organism>